<dbReference type="SMART" id="SM01238">
    <property type="entry name" value="IGR"/>
    <property type="match status" value="1"/>
</dbReference>
<evidence type="ECO:0000313" key="6">
    <source>
        <dbReference type="EMBL" id="ORY49743.1"/>
    </source>
</evidence>
<dbReference type="InterPro" id="IPR019083">
    <property type="entry name" value="SAM_Ribosomal_mS41"/>
</dbReference>
<proteinExistence type="inferred from homology"/>
<name>A0A1Y2CRZ9_9BASI</name>
<dbReference type="Proteomes" id="UP000193467">
    <property type="component" value="Unassembled WGS sequence"/>
</dbReference>
<dbReference type="GO" id="GO:0005739">
    <property type="term" value="C:mitochondrion"/>
    <property type="evidence" value="ECO:0007669"/>
    <property type="project" value="UniProtKB-SubCell"/>
</dbReference>
<feature type="domain" description="Small ribosomal subunit protein mS41 SAM" evidence="5">
    <location>
        <begin position="46"/>
        <end position="101"/>
    </location>
</feature>
<evidence type="ECO:0000256" key="3">
    <source>
        <dbReference type="ARBA" id="ARBA00023128"/>
    </source>
</evidence>
<evidence type="ECO:0000259" key="5">
    <source>
        <dbReference type="SMART" id="SM01238"/>
    </source>
</evidence>
<comment type="similarity">
    <text evidence="2">Belongs to the mitochondrion-specific ribosomal protein mS41 family.</text>
</comment>
<dbReference type="AlphaFoldDB" id="A0A1Y2CRZ9"/>
<dbReference type="PANTHER" id="PTHR28235:SF1">
    <property type="entry name" value="SMALL RIBOSOMAL SUBUNIT PROTEIN MS41"/>
    <property type="match status" value="1"/>
</dbReference>
<dbReference type="InParanoid" id="A0A1Y2CRZ9"/>
<protein>
    <recommendedName>
        <fullName evidence="4">Small ribosomal subunit protein mS41</fullName>
    </recommendedName>
</protein>
<keyword evidence="7" id="KW-1185">Reference proteome</keyword>
<dbReference type="OrthoDB" id="18595at2759"/>
<evidence type="ECO:0000256" key="1">
    <source>
        <dbReference type="ARBA" id="ARBA00004173"/>
    </source>
</evidence>
<gene>
    <name evidence="6" type="ORF">BCR35DRAFT_356139</name>
</gene>
<dbReference type="EMBL" id="MCGR01000111">
    <property type="protein sequence ID" value="ORY49743.1"/>
    <property type="molecule type" value="Genomic_DNA"/>
</dbReference>
<comment type="subcellular location">
    <subcellularLocation>
        <location evidence="1">Mitochondrion</location>
    </subcellularLocation>
</comment>
<dbReference type="PANTHER" id="PTHR28235">
    <property type="entry name" value="PROTEIN FYV4, MITOCHONDRIAL"/>
    <property type="match status" value="1"/>
</dbReference>
<evidence type="ECO:0000256" key="4">
    <source>
        <dbReference type="ARBA" id="ARBA00035129"/>
    </source>
</evidence>
<accession>A0A1Y2CRZ9</accession>
<dbReference type="InterPro" id="IPR039603">
    <property type="entry name" value="Ribosomal_mS41"/>
</dbReference>
<evidence type="ECO:0000313" key="7">
    <source>
        <dbReference type="Proteomes" id="UP000193467"/>
    </source>
</evidence>
<reference evidence="6 7" key="1">
    <citation type="submission" date="2016-07" db="EMBL/GenBank/DDBJ databases">
        <title>Pervasive Adenine N6-methylation of Active Genes in Fungi.</title>
        <authorList>
            <consortium name="DOE Joint Genome Institute"/>
            <person name="Mondo S.J."/>
            <person name="Dannebaum R.O."/>
            <person name="Kuo R.C."/>
            <person name="Labutti K."/>
            <person name="Haridas S."/>
            <person name="Kuo A."/>
            <person name="Salamov A."/>
            <person name="Ahrendt S.R."/>
            <person name="Lipzen A."/>
            <person name="Sullivan W."/>
            <person name="Andreopoulos W.B."/>
            <person name="Clum A."/>
            <person name="Lindquist E."/>
            <person name="Daum C."/>
            <person name="Ramamoorthy G.K."/>
            <person name="Gryganskyi A."/>
            <person name="Culley D."/>
            <person name="Magnuson J.K."/>
            <person name="James T.Y."/>
            <person name="O'Malley M.A."/>
            <person name="Stajich J.E."/>
            <person name="Spatafora J.W."/>
            <person name="Visel A."/>
            <person name="Grigoriev I.V."/>
        </authorList>
    </citation>
    <scope>NUCLEOTIDE SEQUENCE [LARGE SCALE GENOMIC DNA]</scope>
    <source>
        <strain evidence="6 7">62-1032</strain>
    </source>
</reference>
<evidence type="ECO:0000256" key="2">
    <source>
        <dbReference type="ARBA" id="ARBA00010492"/>
    </source>
</evidence>
<keyword evidence="3" id="KW-0496">Mitochondrion</keyword>
<organism evidence="6 7">
    <name type="scientific">Leucosporidium creatinivorum</name>
    <dbReference type="NCBI Taxonomy" id="106004"/>
    <lineage>
        <taxon>Eukaryota</taxon>
        <taxon>Fungi</taxon>
        <taxon>Dikarya</taxon>
        <taxon>Basidiomycota</taxon>
        <taxon>Pucciniomycotina</taxon>
        <taxon>Microbotryomycetes</taxon>
        <taxon>Leucosporidiales</taxon>
        <taxon>Leucosporidium</taxon>
    </lineage>
</organism>
<sequence>MSFLSLGCSCLRTAPAAPFRLLTRTIHAPASQPLKIPQPRGQYTTPLSLLSSSKRGLEQYEHKLGTWDELFSKTSAQLAEAGMTVGEKRYLLWLLERYRRGHDPSLVAIPPTPKKKIRGWGPKVQFGKRVR</sequence>
<dbReference type="Pfam" id="PF09597">
    <property type="entry name" value="SAM_Ribosomal_mS41"/>
    <property type="match status" value="1"/>
</dbReference>
<comment type="caution">
    <text evidence="6">The sequence shown here is derived from an EMBL/GenBank/DDBJ whole genome shotgun (WGS) entry which is preliminary data.</text>
</comment>
<dbReference type="STRING" id="106004.A0A1Y2CRZ9"/>